<dbReference type="AlphaFoldDB" id="A0A5N6QPR6"/>
<dbReference type="OrthoDB" id="539995at2759"/>
<sequence length="344" mass="38771">MIFVDGVPISTDPSSQGSNALAALMEHSTLVSVSNSLKAIPERKFSVNEESSQERSKKSKWVYVFQREYATVDPALVDFVGTDEATTCVGLVIRNKQNGMASVAHMDSPNIVDMGLSQMLSLVVGQNLDAYLEVHLVGGFEDVSPNYANSRTRSKRSAKLEGYSYPLCAKIVESMCIRQEKFHIRTFFVLGHNTRRDSKGNAYPIFNGLAVETSTGSVTPSCFDRTSRCPDEIVRRIRVTASYEDPSWNGKLLETYDTQTDQYRIAPCHWTLSQKHMALSRQNFRDSEILLICSTSPSAEGPDFVNNLRRQDEFLIKHPDWRETFPMNQPRVFERADDGGWKKC</sequence>
<evidence type="ECO:0008006" key="3">
    <source>
        <dbReference type="Google" id="ProtNLM"/>
    </source>
</evidence>
<evidence type="ECO:0000313" key="1">
    <source>
        <dbReference type="EMBL" id="KAE8008280.1"/>
    </source>
</evidence>
<dbReference type="Pfam" id="PF14736">
    <property type="entry name" value="N_Asn_amidohyd"/>
    <property type="match status" value="1"/>
</dbReference>
<accession>A0A5N6QPR6</accession>
<dbReference type="Proteomes" id="UP000327013">
    <property type="component" value="Chromosome 2"/>
</dbReference>
<dbReference type="GO" id="GO:0005634">
    <property type="term" value="C:nucleus"/>
    <property type="evidence" value="ECO:0007669"/>
    <property type="project" value="TreeGrafter"/>
</dbReference>
<dbReference type="PANTHER" id="PTHR12498">
    <property type="entry name" value="N-TERMINAL ASPARAGINE AMIDOHYDROLASE"/>
    <property type="match status" value="1"/>
</dbReference>
<reference evidence="1 2" key="1">
    <citation type="submission" date="2019-06" db="EMBL/GenBank/DDBJ databases">
        <title>A chromosomal-level reference genome of Carpinus fangiana (Coryloideae, Betulaceae).</title>
        <authorList>
            <person name="Yang X."/>
            <person name="Wang Z."/>
            <person name="Zhang L."/>
            <person name="Hao G."/>
            <person name="Liu J."/>
            <person name="Yang Y."/>
        </authorList>
    </citation>
    <scope>NUCLEOTIDE SEQUENCE [LARGE SCALE GENOMIC DNA]</scope>
    <source>
        <strain evidence="1">Cfa_2016G</strain>
        <tissue evidence="1">Leaf</tissue>
    </source>
</reference>
<dbReference type="EMBL" id="CM017322">
    <property type="protein sequence ID" value="KAE8008280.1"/>
    <property type="molecule type" value="Genomic_DNA"/>
</dbReference>
<evidence type="ECO:0000313" key="2">
    <source>
        <dbReference type="Proteomes" id="UP000327013"/>
    </source>
</evidence>
<protein>
    <recommendedName>
        <fullName evidence="3">Protein N-terminal asparagine amidohydrolase</fullName>
    </recommendedName>
</protein>
<proteinExistence type="predicted"/>
<dbReference type="InterPro" id="IPR026750">
    <property type="entry name" value="NTAN1"/>
</dbReference>
<gene>
    <name evidence="1" type="ORF">FH972_004805</name>
</gene>
<dbReference type="PANTHER" id="PTHR12498:SF0">
    <property type="entry name" value="PROTEIN N-TERMINAL ASPARAGINE AMIDOHYDROLASE"/>
    <property type="match status" value="1"/>
</dbReference>
<organism evidence="1 2">
    <name type="scientific">Carpinus fangiana</name>
    <dbReference type="NCBI Taxonomy" id="176857"/>
    <lineage>
        <taxon>Eukaryota</taxon>
        <taxon>Viridiplantae</taxon>
        <taxon>Streptophyta</taxon>
        <taxon>Embryophyta</taxon>
        <taxon>Tracheophyta</taxon>
        <taxon>Spermatophyta</taxon>
        <taxon>Magnoliopsida</taxon>
        <taxon>eudicotyledons</taxon>
        <taxon>Gunneridae</taxon>
        <taxon>Pentapetalae</taxon>
        <taxon>rosids</taxon>
        <taxon>fabids</taxon>
        <taxon>Fagales</taxon>
        <taxon>Betulaceae</taxon>
        <taxon>Carpinus</taxon>
    </lineage>
</organism>
<dbReference type="GO" id="GO:0006511">
    <property type="term" value="P:ubiquitin-dependent protein catabolic process"/>
    <property type="evidence" value="ECO:0007669"/>
    <property type="project" value="TreeGrafter"/>
</dbReference>
<dbReference type="GO" id="GO:0008418">
    <property type="term" value="F:protein-N-terminal asparagine amidohydrolase activity"/>
    <property type="evidence" value="ECO:0007669"/>
    <property type="project" value="InterPro"/>
</dbReference>
<name>A0A5N6QPR6_9ROSI</name>
<keyword evidence="2" id="KW-1185">Reference proteome</keyword>